<dbReference type="Proteomes" id="UP000298652">
    <property type="component" value="Chromosome 9"/>
</dbReference>
<keyword evidence="2" id="KW-1185">Reference proteome</keyword>
<organism evidence="1 2">
    <name type="scientific">Setaria viridis</name>
    <name type="common">Green bristlegrass</name>
    <name type="synonym">Setaria italica subsp. viridis</name>
    <dbReference type="NCBI Taxonomy" id="4556"/>
    <lineage>
        <taxon>Eukaryota</taxon>
        <taxon>Viridiplantae</taxon>
        <taxon>Streptophyta</taxon>
        <taxon>Embryophyta</taxon>
        <taxon>Tracheophyta</taxon>
        <taxon>Spermatophyta</taxon>
        <taxon>Magnoliopsida</taxon>
        <taxon>Liliopsida</taxon>
        <taxon>Poales</taxon>
        <taxon>Poaceae</taxon>
        <taxon>PACMAD clade</taxon>
        <taxon>Panicoideae</taxon>
        <taxon>Panicodae</taxon>
        <taxon>Paniceae</taxon>
        <taxon>Cenchrinae</taxon>
        <taxon>Setaria</taxon>
    </lineage>
</organism>
<dbReference type="AlphaFoldDB" id="A0A4U6T454"/>
<gene>
    <name evidence="1" type="ORF">SEVIR_9G367800v2</name>
</gene>
<evidence type="ECO:0000313" key="1">
    <source>
        <dbReference type="EMBL" id="TKV95504.1"/>
    </source>
</evidence>
<dbReference type="Gramene" id="TKV95504">
    <property type="protein sequence ID" value="TKV95504"/>
    <property type="gene ID" value="SEVIR_9G367800v2"/>
</dbReference>
<name>A0A4U6T454_SETVI</name>
<proteinExistence type="predicted"/>
<dbReference type="EMBL" id="CM016560">
    <property type="protein sequence ID" value="TKV95504.1"/>
    <property type="molecule type" value="Genomic_DNA"/>
</dbReference>
<reference evidence="1" key="1">
    <citation type="submission" date="2019-03" db="EMBL/GenBank/DDBJ databases">
        <title>WGS assembly of Setaria viridis.</title>
        <authorList>
            <person name="Huang P."/>
            <person name="Jenkins J."/>
            <person name="Grimwood J."/>
            <person name="Barry K."/>
            <person name="Healey A."/>
            <person name="Mamidi S."/>
            <person name="Sreedasyam A."/>
            <person name="Shu S."/>
            <person name="Feldman M."/>
            <person name="Wu J."/>
            <person name="Yu Y."/>
            <person name="Chen C."/>
            <person name="Johnson J."/>
            <person name="Rokhsar D."/>
            <person name="Baxter I."/>
            <person name="Schmutz J."/>
            <person name="Brutnell T."/>
            <person name="Kellogg E."/>
        </authorList>
    </citation>
    <scope>NUCLEOTIDE SEQUENCE [LARGE SCALE GENOMIC DNA]</scope>
</reference>
<dbReference type="OMA" id="YIWELAY"/>
<evidence type="ECO:0000313" key="2">
    <source>
        <dbReference type="Proteomes" id="UP000298652"/>
    </source>
</evidence>
<sequence length="88" mass="10250">MWTGRVKRCTVELVSGTSLSVVALSEYLNIQELLPEVVLQPECQDEYRWKISSAGQYTAKSAYEAFFIESTSFDAWRFIWNTWAPKKY</sequence>
<accession>A0A4U6T454</accession>
<protein>
    <submittedName>
        <fullName evidence="1">Uncharacterized protein</fullName>
    </submittedName>
</protein>